<comment type="caution">
    <text evidence="1">The sequence shown here is derived from an EMBL/GenBank/DDBJ whole genome shotgun (WGS) entry which is preliminary data.</text>
</comment>
<evidence type="ECO:0000313" key="2">
    <source>
        <dbReference type="Proteomes" id="UP000642673"/>
    </source>
</evidence>
<evidence type="ECO:0000313" key="1">
    <source>
        <dbReference type="EMBL" id="GHB60627.1"/>
    </source>
</evidence>
<accession>A0ABQ3EU30</accession>
<proteinExistence type="predicted"/>
<keyword evidence="2" id="KW-1185">Reference proteome</keyword>
<protein>
    <recommendedName>
        <fullName evidence="3">Secreted protein</fullName>
    </recommendedName>
</protein>
<dbReference type="EMBL" id="BMVP01000005">
    <property type="protein sequence ID" value="GHB60627.1"/>
    <property type="molecule type" value="Genomic_DNA"/>
</dbReference>
<sequence>MRASEPESEAPEAEVGLLLVDTRTDRVGVVMGNVGSYVQLRPPGGGTEWDVPPSALRPAEVLDELRAKVTVVNAQGRRPR</sequence>
<evidence type="ECO:0008006" key="3">
    <source>
        <dbReference type="Google" id="ProtNLM"/>
    </source>
</evidence>
<organism evidence="1 2">
    <name type="scientific">Streptomyces cirratus</name>
    <dbReference type="NCBI Taxonomy" id="68187"/>
    <lineage>
        <taxon>Bacteria</taxon>
        <taxon>Bacillati</taxon>
        <taxon>Actinomycetota</taxon>
        <taxon>Actinomycetes</taxon>
        <taxon>Kitasatosporales</taxon>
        <taxon>Streptomycetaceae</taxon>
        <taxon>Streptomyces</taxon>
    </lineage>
</organism>
<dbReference type="Proteomes" id="UP000642673">
    <property type="component" value="Unassembled WGS sequence"/>
</dbReference>
<reference evidence="2" key="1">
    <citation type="journal article" date="2019" name="Int. J. Syst. Evol. Microbiol.">
        <title>The Global Catalogue of Microorganisms (GCM) 10K type strain sequencing project: providing services to taxonomists for standard genome sequencing and annotation.</title>
        <authorList>
            <consortium name="The Broad Institute Genomics Platform"/>
            <consortium name="The Broad Institute Genome Sequencing Center for Infectious Disease"/>
            <person name="Wu L."/>
            <person name="Ma J."/>
        </authorList>
    </citation>
    <scope>NUCLEOTIDE SEQUENCE [LARGE SCALE GENOMIC DNA]</scope>
    <source>
        <strain evidence="2">JCM 4738</strain>
    </source>
</reference>
<name>A0ABQ3EU30_9ACTN</name>
<gene>
    <name evidence="1" type="ORF">GCM10010347_33350</name>
</gene>